<sequence length="445" mass="52796">MTYILMSEILFFISYPDPDHYLRCFELKENYYVSTYSNKNFFDMTKIKYHYKDGTLLHIVEIPKNHPEIKFYNANEYNNKYLKNGPIMPESDILLDEGNNSGEYYSNVFKILETHSLFDIDTYLKYDLNIEDNDHIIDFASGYGNIKFLEWYLSSGYTLKYSELAFFPNSDNMEISNWWLNSGLKLKYNHRAIDNLSSAGDINVLDWWFNSGLELKYTEYSLTCYYNKDEDKNIQLLNWWINSGLEIKYDNFPITYAMMNHNLNVLDWWLNSGLELKPPNKLYCGCDDECIKVLDWWKKSGLVMDYSNVIDRASQDGYINVLNWFIGSGLELIYTRDAMNFAHNTKILQWWLNSGLELLYDDLAMTCAPDIETLEWWKNSGLSLRYDKYIIPEVIERGDVSKLNWWYNSGLEFVLDENDIKSSLKDASDEIKEWWKTTTLPQYNF</sequence>
<protein>
    <recommendedName>
        <fullName evidence="2">Ankyrin repeat protein</fullName>
    </recommendedName>
</protein>
<evidence type="ECO:0008006" key="2">
    <source>
        <dbReference type="Google" id="ProtNLM"/>
    </source>
</evidence>
<gene>
    <name evidence="1" type="ORF">c7_L81</name>
</gene>
<dbReference type="EMBL" id="JN885990">
    <property type="protein sequence ID" value="AEX61147.1"/>
    <property type="molecule type" value="Genomic_DNA"/>
</dbReference>
<name>H2E9S4_9VIRU</name>
<accession>H2E9S4</accession>
<evidence type="ECO:0000313" key="1">
    <source>
        <dbReference type="EMBL" id="AEX61147.1"/>
    </source>
</evidence>
<reference evidence="1" key="1">
    <citation type="submission" date="2011-10" db="EMBL/GenBank/DDBJ databases">
        <title>Provirophages and transpovirons: unique mobilome of giant viruses.</title>
        <authorList>
            <person name="Desnues C."/>
            <person name="LaScola B."/>
            <person name="Yutin N."/>
            <person name="Fournous G."/>
            <person name="Koonin E."/>
            <person name="Raoult D."/>
        </authorList>
    </citation>
    <scope>NUCLEOTIDE SEQUENCE</scope>
    <source>
        <strain evidence="1">Mv13-c7</strain>
    </source>
</reference>
<organism evidence="1">
    <name type="scientific">Megavirus courdo7</name>
    <dbReference type="NCBI Taxonomy" id="1128135"/>
    <lineage>
        <taxon>Viruses</taxon>
        <taxon>Varidnaviria</taxon>
        <taxon>Bamfordvirae</taxon>
        <taxon>Nucleocytoviricota</taxon>
        <taxon>Megaviricetes</taxon>
        <taxon>Imitervirales</taxon>
        <taxon>Mimiviridae</taxon>
        <taxon>Megamimivirinae</taxon>
        <taxon>Megavirus</taxon>
    </lineage>
</organism>
<proteinExistence type="predicted"/>